<dbReference type="InterPro" id="IPR045595">
    <property type="entry name" value="SufBD_N"/>
</dbReference>
<dbReference type="Pfam" id="PF19295">
    <property type="entry name" value="SufBD_N"/>
    <property type="match status" value="1"/>
</dbReference>
<dbReference type="GO" id="GO:0016226">
    <property type="term" value="P:iron-sulfur cluster assembly"/>
    <property type="evidence" value="ECO:0007669"/>
    <property type="project" value="InterPro"/>
</dbReference>
<dbReference type="PANTHER" id="PTHR43575:SF1">
    <property type="entry name" value="PROTEIN ABCI7, CHLOROPLASTIC"/>
    <property type="match status" value="1"/>
</dbReference>
<dbReference type="EMBL" id="JAMWBK010000002">
    <property type="protein sequence ID" value="KAJ8907814.1"/>
    <property type="molecule type" value="Genomic_DNA"/>
</dbReference>
<evidence type="ECO:0000256" key="1">
    <source>
        <dbReference type="ARBA" id="ARBA00044134"/>
    </source>
</evidence>
<dbReference type="Proteomes" id="UP001157974">
    <property type="component" value="Unassembled WGS sequence"/>
</dbReference>
<proteinExistence type="predicted"/>
<name>A0AAV8UZ92_9RHOD</name>
<dbReference type="InterPro" id="IPR000825">
    <property type="entry name" value="SUF_FeS_clus_asmbl_SufBD_core"/>
</dbReference>
<feature type="domain" description="SUF system FeS cluster assembly SufBD N-terminal" evidence="3">
    <location>
        <begin position="50"/>
        <end position="201"/>
    </location>
</feature>
<feature type="domain" description="SUF system FeS cluster assembly SufBD core" evidence="2">
    <location>
        <begin position="215"/>
        <end position="439"/>
    </location>
</feature>
<sequence length="480" mass="51483">MAFVGSAPGVKARTGVRGSWCRRWVMAEKSAVAEKGRGTAKDVFLDKLLDIRGPVSPLAESVRESGESALQLATPPGGKTEEWRFTNINELYKQAFATPDSNQAESSTAYFSDEASVRVLFTDGAFNEQLSDNLTSLEGVKIGRLGDFSSDEVERVLGVTMGKITGTEKGGFFAQLNAACSTDVFVISVGDDVVVDKPVQLVFGSSQGPDAEAFVVSHPRIVVLTGRSSSVSVVEHHASASPSFTNVCTSASVGDNSKLNYSVINESKEETYQISTVQLDAGRDSTASLLSVGAGGQFSRTTASVDLVDTGSHGEILGLGLSMDKRIVDLTSDIIHSSPHCTSNQLQKNIATDRSRTIFRGKVVVTREGKGTASEQLCRSLLLSKRATVDAIPSLEIDTDDVQCSHGATVADLEEEQIFYITARGLTVEQARFMLMQSFVEEVLQAVPLSDCKERVVEIVRSIPATLDDDGEKKGRFMSV</sequence>
<evidence type="ECO:0000259" key="3">
    <source>
        <dbReference type="Pfam" id="PF19295"/>
    </source>
</evidence>
<gene>
    <name evidence="4" type="ORF">NDN08_007918</name>
</gene>
<dbReference type="InterPro" id="IPR011542">
    <property type="entry name" value="SUF_FeS_clus_asmbl_SufD"/>
</dbReference>
<keyword evidence="5" id="KW-1185">Reference proteome</keyword>
<evidence type="ECO:0000313" key="4">
    <source>
        <dbReference type="EMBL" id="KAJ8907814.1"/>
    </source>
</evidence>
<dbReference type="InterPro" id="IPR055346">
    <property type="entry name" value="Fe-S_cluster_assembly_SufBD"/>
</dbReference>
<evidence type="ECO:0000259" key="2">
    <source>
        <dbReference type="Pfam" id="PF01458"/>
    </source>
</evidence>
<accession>A0AAV8UZ92</accession>
<reference evidence="4 5" key="1">
    <citation type="journal article" date="2023" name="Nat. Commun.">
        <title>Origin of minicircular mitochondrial genomes in red algae.</title>
        <authorList>
            <person name="Lee Y."/>
            <person name="Cho C.H."/>
            <person name="Lee Y.M."/>
            <person name="Park S.I."/>
            <person name="Yang J.H."/>
            <person name="West J.A."/>
            <person name="Bhattacharya D."/>
            <person name="Yoon H.S."/>
        </authorList>
    </citation>
    <scope>NUCLEOTIDE SEQUENCE [LARGE SCALE GENOMIC DNA]</scope>
    <source>
        <strain evidence="4 5">CCMP1338</strain>
        <tissue evidence="4">Whole cell</tissue>
    </source>
</reference>
<organism evidence="4 5">
    <name type="scientific">Rhodosorus marinus</name>
    <dbReference type="NCBI Taxonomy" id="101924"/>
    <lineage>
        <taxon>Eukaryota</taxon>
        <taxon>Rhodophyta</taxon>
        <taxon>Stylonematophyceae</taxon>
        <taxon>Stylonematales</taxon>
        <taxon>Stylonemataceae</taxon>
        <taxon>Rhodosorus</taxon>
    </lineage>
</organism>
<dbReference type="NCBIfam" id="TIGR01981">
    <property type="entry name" value="sufD"/>
    <property type="match status" value="1"/>
</dbReference>
<evidence type="ECO:0000313" key="5">
    <source>
        <dbReference type="Proteomes" id="UP001157974"/>
    </source>
</evidence>
<dbReference type="SUPFAM" id="SSF101960">
    <property type="entry name" value="Stabilizer of iron transporter SufD"/>
    <property type="match status" value="1"/>
</dbReference>
<dbReference type="Pfam" id="PF01458">
    <property type="entry name" value="SUFBD_core"/>
    <property type="match status" value="1"/>
</dbReference>
<dbReference type="InterPro" id="IPR037284">
    <property type="entry name" value="SUF_FeS_clus_asmbl_SufBD_sf"/>
</dbReference>
<comment type="caution">
    <text evidence="4">The sequence shown here is derived from an EMBL/GenBank/DDBJ whole genome shotgun (WGS) entry which is preliminary data.</text>
</comment>
<protein>
    <recommendedName>
        <fullName evidence="1">Iron-sulfur cluster assembly SufBD family protein ycf24</fullName>
    </recommendedName>
</protein>
<dbReference type="PANTHER" id="PTHR43575">
    <property type="entry name" value="PROTEIN ABCI7, CHLOROPLASTIC"/>
    <property type="match status" value="1"/>
</dbReference>
<dbReference type="AlphaFoldDB" id="A0AAV8UZ92"/>